<dbReference type="GO" id="GO:0003677">
    <property type="term" value="F:DNA binding"/>
    <property type="evidence" value="ECO:0007669"/>
    <property type="project" value="InterPro"/>
</dbReference>
<evidence type="ECO:0000313" key="4">
    <source>
        <dbReference type="Proteomes" id="UP000799118"/>
    </source>
</evidence>
<feature type="region of interest" description="Disordered" evidence="2">
    <location>
        <begin position="108"/>
        <end position="129"/>
    </location>
</feature>
<evidence type="ECO:0000256" key="1">
    <source>
        <dbReference type="ARBA" id="ARBA00023172"/>
    </source>
</evidence>
<organism evidence="3 4">
    <name type="scientific">Gymnopus androsaceus JB14</name>
    <dbReference type="NCBI Taxonomy" id="1447944"/>
    <lineage>
        <taxon>Eukaryota</taxon>
        <taxon>Fungi</taxon>
        <taxon>Dikarya</taxon>
        <taxon>Basidiomycota</taxon>
        <taxon>Agaricomycotina</taxon>
        <taxon>Agaricomycetes</taxon>
        <taxon>Agaricomycetidae</taxon>
        <taxon>Agaricales</taxon>
        <taxon>Marasmiineae</taxon>
        <taxon>Omphalotaceae</taxon>
        <taxon>Gymnopus</taxon>
    </lineage>
</organism>
<keyword evidence="1" id="KW-0233">DNA recombination</keyword>
<dbReference type="InterPro" id="IPR013762">
    <property type="entry name" value="Integrase-like_cat_sf"/>
</dbReference>
<reference evidence="3" key="1">
    <citation type="journal article" date="2019" name="Environ. Microbiol.">
        <title>Fungal ecological strategies reflected in gene transcription - a case study of two litter decomposers.</title>
        <authorList>
            <person name="Barbi F."/>
            <person name="Kohler A."/>
            <person name="Barry K."/>
            <person name="Baskaran P."/>
            <person name="Daum C."/>
            <person name="Fauchery L."/>
            <person name="Ihrmark K."/>
            <person name="Kuo A."/>
            <person name="LaButti K."/>
            <person name="Lipzen A."/>
            <person name="Morin E."/>
            <person name="Grigoriev I.V."/>
            <person name="Henrissat B."/>
            <person name="Lindahl B."/>
            <person name="Martin F."/>
        </authorList>
    </citation>
    <scope>NUCLEOTIDE SEQUENCE</scope>
    <source>
        <strain evidence="3">JB14</strain>
    </source>
</reference>
<dbReference type="SUPFAM" id="SSF56349">
    <property type="entry name" value="DNA breaking-rejoining enzymes"/>
    <property type="match status" value="1"/>
</dbReference>
<dbReference type="GO" id="GO:0015074">
    <property type="term" value="P:DNA integration"/>
    <property type="evidence" value="ECO:0007669"/>
    <property type="project" value="InterPro"/>
</dbReference>
<gene>
    <name evidence="3" type="ORF">BT96DRAFT_950849</name>
</gene>
<name>A0A6A4GFB6_9AGAR</name>
<sequence>MITLWGSDEIHTCLSPAKWKQATKNLLTALLLLSESLSPTKQLTRHTFAEEFWKHRKFFTQYGDYEENYQHWYSFERTAHHDILKFSPSSPLKRTSDSDLCSHTKVAQTLNNSPGSSQPDAKPGPRNSSPPSCLTCCGPHILRDHPAGTTTFADGKPCFSVTREGLLWTVKPYRGRDTRQICINFNLPAGCRRDVTRSTHISRSKVNGHRVTSFHIPWTKTTGILGSECLLTETFDNLCPVWAFENHLLINHSPIAVEPLFSYCNDTSWTTLLKSHFLDFTGSIFKQANLENVFGHSYRIGGSLKLLLDGVAPEIIMKLGGWTSLCFLIYWQQLEKVLPAAITHAWASHIKDFALRNGINPNVDELDIE</sequence>
<protein>
    <recommendedName>
        <fullName evidence="5">DNA breaking-rejoining enzyme</fullName>
    </recommendedName>
</protein>
<evidence type="ECO:0000256" key="2">
    <source>
        <dbReference type="SAM" id="MobiDB-lite"/>
    </source>
</evidence>
<dbReference type="AlphaFoldDB" id="A0A6A4GFB6"/>
<dbReference type="Gene3D" id="1.10.443.10">
    <property type="entry name" value="Intergrase catalytic core"/>
    <property type="match status" value="1"/>
</dbReference>
<accession>A0A6A4GFB6</accession>
<keyword evidence="4" id="KW-1185">Reference proteome</keyword>
<dbReference type="InterPro" id="IPR011010">
    <property type="entry name" value="DNA_brk_join_enz"/>
</dbReference>
<dbReference type="OrthoDB" id="3266428at2759"/>
<proteinExistence type="predicted"/>
<dbReference type="Proteomes" id="UP000799118">
    <property type="component" value="Unassembled WGS sequence"/>
</dbReference>
<evidence type="ECO:0000313" key="3">
    <source>
        <dbReference type="EMBL" id="KAE9384035.1"/>
    </source>
</evidence>
<dbReference type="EMBL" id="ML770243">
    <property type="protein sequence ID" value="KAE9384035.1"/>
    <property type="molecule type" value="Genomic_DNA"/>
</dbReference>
<evidence type="ECO:0008006" key="5">
    <source>
        <dbReference type="Google" id="ProtNLM"/>
    </source>
</evidence>
<dbReference type="GO" id="GO:0006310">
    <property type="term" value="P:DNA recombination"/>
    <property type="evidence" value="ECO:0007669"/>
    <property type="project" value="UniProtKB-KW"/>
</dbReference>
<feature type="compositionally biased region" description="Polar residues" evidence="2">
    <location>
        <begin position="108"/>
        <end position="119"/>
    </location>
</feature>